<dbReference type="GO" id="GO:0003700">
    <property type="term" value="F:DNA-binding transcription factor activity"/>
    <property type="evidence" value="ECO:0007669"/>
    <property type="project" value="TreeGrafter"/>
</dbReference>
<dbReference type="Proteomes" id="UP000523821">
    <property type="component" value="Unassembled WGS sequence"/>
</dbReference>
<dbReference type="Gene3D" id="3.40.50.2300">
    <property type="match status" value="2"/>
</dbReference>
<dbReference type="InterPro" id="IPR000843">
    <property type="entry name" value="HTH_LacI"/>
</dbReference>
<evidence type="ECO:0000259" key="5">
    <source>
        <dbReference type="PROSITE" id="PS50932"/>
    </source>
</evidence>
<dbReference type="PANTHER" id="PTHR30146">
    <property type="entry name" value="LACI-RELATED TRANSCRIPTIONAL REPRESSOR"/>
    <property type="match status" value="1"/>
</dbReference>
<dbReference type="CDD" id="cd01392">
    <property type="entry name" value="HTH_LacI"/>
    <property type="match status" value="1"/>
</dbReference>
<accession>A0A7W9FQN8</accession>
<organism evidence="6 7">
    <name type="scientific">Prosthecomicrobium pneumaticum</name>
    <dbReference type="NCBI Taxonomy" id="81895"/>
    <lineage>
        <taxon>Bacteria</taxon>
        <taxon>Pseudomonadati</taxon>
        <taxon>Pseudomonadota</taxon>
        <taxon>Alphaproteobacteria</taxon>
        <taxon>Hyphomicrobiales</taxon>
        <taxon>Kaistiaceae</taxon>
        <taxon>Prosthecomicrobium</taxon>
    </lineage>
</organism>
<dbReference type="Pfam" id="PF13377">
    <property type="entry name" value="Peripla_BP_3"/>
    <property type="match status" value="1"/>
</dbReference>
<keyword evidence="1" id="KW-0678">Repressor</keyword>
<dbReference type="InterPro" id="IPR046335">
    <property type="entry name" value="LacI/GalR-like_sensor"/>
</dbReference>
<dbReference type="PANTHER" id="PTHR30146:SF148">
    <property type="entry name" value="HTH-TYPE TRANSCRIPTIONAL REPRESSOR PURR-RELATED"/>
    <property type="match status" value="1"/>
</dbReference>
<feature type="domain" description="HTH lacI-type" evidence="5">
    <location>
        <begin position="2"/>
        <end position="56"/>
    </location>
</feature>
<evidence type="ECO:0000256" key="2">
    <source>
        <dbReference type="ARBA" id="ARBA00023015"/>
    </source>
</evidence>
<dbReference type="AlphaFoldDB" id="A0A7W9FQN8"/>
<evidence type="ECO:0000256" key="1">
    <source>
        <dbReference type="ARBA" id="ARBA00022491"/>
    </source>
</evidence>
<evidence type="ECO:0000313" key="6">
    <source>
        <dbReference type="EMBL" id="MBB5755113.1"/>
    </source>
</evidence>
<proteinExistence type="predicted"/>
<dbReference type="Gene3D" id="1.10.260.40">
    <property type="entry name" value="lambda repressor-like DNA-binding domains"/>
    <property type="match status" value="1"/>
</dbReference>
<dbReference type="PROSITE" id="PS50932">
    <property type="entry name" value="HTH_LACI_2"/>
    <property type="match status" value="1"/>
</dbReference>
<evidence type="ECO:0000256" key="4">
    <source>
        <dbReference type="ARBA" id="ARBA00023163"/>
    </source>
</evidence>
<evidence type="ECO:0000313" key="7">
    <source>
        <dbReference type="Proteomes" id="UP000523821"/>
    </source>
</evidence>
<keyword evidence="7" id="KW-1185">Reference proteome</keyword>
<dbReference type="SUPFAM" id="SSF47413">
    <property type="entry name" value="lambda repressor-like DNA-binding domains"/>
    <property type="match status" value="1"/>
</dbReference>
<dbReference type="GO" id="GO:0000976">
    <property type="term" value="F:transcription cis-regulatory region binding"/>
    <property type="evidence" value="ECO:0007669"/>
    <property type="project" value="TreeGrafter"/>
</dbReference>
<dbReference type="Pfam" id="PF00356">
    <property type="entry name" value="LacI"/>
    <property type="match status" value="1"/>
</dbReference>
<dbReference type="InterPro" id="IPR028082">
    <property type="entry name" value="Peripla_BP_I"/>
</dbReference>
<reference evidence="6 7" key="1">
    <citation type="submission" date="2020-08" db="EMBL/GenBank/DDBJ databases">
        <title>Genomic Encyclopedia of Type Strains, Phase IV (KMG-IV): sequencing the most valuable type-strain genomes for metagenomic binning, comparative biology and taxonomic classification.</title>
        <authorList>
            <person name="Goeker M."/>
        </authorList>
    </citation>
    <scope>NUCLEOTIDE SEQUENCE [LARGE SCALE GENOMIC DNA]</scope>
    <source>
        <strain evidence="6 7">DSM 16268</strain>
    </source>
</reference>
<dbReference type="CDD" id="cd06267">
    <property type="entry name" value="PBP1_LacI_sugar_binding-like"/>
    <property type="match status" value="1"/>
</dbReference>
<keyword evidence="4" id="KW-0804">Transcription</keyword>
<keyword evidence="2" id="KW-0805">Transcription regulation</keyword>
<dbReference type="InterPro" id="IPR010982">
    <property type="entry name" value="Lambda_DNA-bd_dom_sf"/>
</dbReference>
<evidence type="ECO:0000256" key="3">
    <source>
        <dbReference type="ARBA" id="ARBA00023125"/>
    </source>
</evidence>
<name>A0A7W9FQN8_9HYPH</name>
<dbReference type="EMBL" id="JACHOO010000013">
    <property type="protein sequence ID" value="MBB5755113.1"/>
    <property type="molecule type" value="Genomic_DNA"/>
</dbReference>
<gene>
    <name evidence="6" type="ORF">GGQ63_004212</name>
</gene>
<sequence>MSSIREVSKRAGVSIATVSRVLSNRGYVSEAARVAVLRAAEELHYIPNVMARGLKTKRSGLVALLVPQIVSTYFVYAARGIEDVANKNGYHLIICNTDDSLEKQRAYIDLLIGSSVDGVIVASVNRSPRPLQPLLQRDIPVVLVDRFVDDFPADIVRGDSINGMKTLTEHLLDLGHRRIALVNGDMETYPARDRLVGFQAALRERGIVGDDRLVTHGTWLVQDAERRVDELIRRKVPFSAVLGANSFMSVGAMRALRRHGFAVPGDIALAGFDDVEIASDLDPFLTVLTQPVYTMGSFAMNMLLERMNESYSGPPRDVVLAPWLIVRRSSGARVSVDEEA</sequence>
<comment type="caution">
    <text evidence="6">The sequence shown here is derived from an EMBL/GenBank/DDBJ whole genome shotgun (WGS) entry which is preliminary data.</text>
</comment>
<dbReference type="SMART" id="SM00354">
    <property type="entry name" value="HTH_LACI"/>
    <property type="match status" value="1"/>
</dbReference>
<dbReference type="SUPFAM" id="SSF53822">
    <property type="entry name" value="Periplasmic binding protein-like I"/>
    <property type="match status" value="1"/>
</dbReference>
<keyword evidence="3" id="KW-0238">DNA-binding</keyword>
<dbReference type="RefSeq" id="WP_183858547.1">
    <property type="nucleotide sequence ID" value="NZ_JACHOO010000013.1"/>
</dbReference>
<protein>
    <submittedName>
        <fullName evidence="6">LacI family transcriptional regulator</fullName>
    </submittedName>
</protein>